<evidence type="ECO:0000259" key="1">
    <source>
        <dbReference type="Pfam" id="PF14065"/>
    </source>
</evidence>
<dbReference type="RefSeq" id="WP_074720747.1">
    <property type="nucleotide sequence ID" value="NZ_FOFX01000018.1"/>
</dbReference>
<dbReference type="InterPro" id="IPR025351">
    <property type="entry name" value="Pvc16_N"/>
</dbReference>
<evidence type="ECO:0000313" key="2">
    <source>
        <dbReference type="EMBL" id="SEQ07315.1"/>
    </source>
</evidence>
<proteinExistence type="predicted"/>
<evidence type="ECO:0000313" key="3">
    <source>
        <dbReference type="Proteomes" id="UP000181998"/>
    </source>
</evidence>
<sequence length="199" mass="22713">MANYRAITAVVEALLQQLRDNYQFSDFNSELDFKAYVAKDFSQPMKAGVSLFLYRIFPNNIHRTPTGQSGPDGQLFRTQLPLDLHFLLTAWAPEASLQHTIAGWMMREFEDIPILPVGLLNQNYPDLFHADERVIVTPVELTTEELFRIWDVIVHHAYQISVPYVARVIKIDSKRLRSGAGRPVQERTLGIVEATQGET</sequence>
<protein>
    <recommendedName>
        <fullName evidence="1">Pvc16 N-terminal domain-containing protein</fullName>
    </recommendedName>
</protein>
<dbReference type="AlphaFoldDB" id="A0A1H9D1H3"/>
<dbReference type="EMBL" id="FOFX01000018">
    <property type="protein sequence ID" value="SEQ07315.1"/>
    <property type="molecule type" value="Genomic_DNA"/>
</dbReference>
<name>A0A1H9D1H3_9PROT</name>
<accession>A0A1H9D1H3</accession>
<dbReference type="OrthoDB" id="527247at2"/>
<gene>
    <name evidence="2" type="ORF">SAMN05421510_101845</name>
</gene>
<feature type="domain" description="Pvc16 N-terminal" evidence="1">
    <location>
        <begin position="9"/>
        <end position="179"/>
    </location>
</feature>
<dbReference type="Pfam" id="PF14065">
    <property type="entry name" value="Pvc16_N"/>
    <property type="match status" value="1"/>
</dbReference>
<organism evidence="2 3">
    <name type="scientific">Nitrosomonas ureae</name>
    <dbReference type="NCBI Taxonomy" id="44577"/>
    <lineage>
        <taxon>Bacteria</taxon>
        <taxon>Pseudomonadati</taxon>
        <taxon>Pseudomonadota</taxon>
        <taxon>Betaproteobacteria</taxon>
        <taxon>Nitrosomonadales</taxon>
        <taxon>Nitrosomonadaceae</taxon>
        <taxon>Nitrosomonas</taxon>
    </lineage>
</organism>
<reference evidence="2 3" key="1">
    <citation type="submission" date="2016-10" db="EMBL/GenBank/DDBJ databases">
        <authorList>
            <person name="de Groot N.N."/>
        </authorList>
    </citation>
    <scope>NUCLEOTIDE SEQUENCE [LARGE SCALE GENOMIC DNA]</scope>
    <source>
        <strain evidence="2 3">Nm9</strain>
    </source>
</reference>
<dbReference type="Proteomes" id="UP000181998">
    <property type="component" value="Unassembled WGS sequence"/>
</dbReference>